<evidence type="ECO:0000256" key="1">
    <source>
        <dbReference type="SAM" id="MobiDB-lite"/>
    </source>
</evidence>
<name>A0A1M5K6W8_STRHI</name>
<evidence type="ECO:0000313" key="3">
    <source>
        <dbReference type="Proteomes" id="UP000184501"/>
    </source>
</evidence>
<reference evidence="2 3" key="1">
    <citation type="submission" date="2016-11" db="EMBL/GenBank/DDBJ databases">
        <authorList>
            <person name="Jaros S."/>
            <person name="Januszkiewicz K."/>
            <person name="Wedrychowicz H."/>
        </authorList>
    </citation>
    <scope>NUCLEOTIDE SEQUENCE [LARGE SCALE GENOMIC DNA]</scope>
    <source>
        <strain evidence="2 3">DSM 44523</strain>
    </source>
</reference>
<feature type="region of interest" description="Disordered" evidence="1">
    <location>
        <begin position="1"/>
        <end position="85"/>
    </location>
</feature>
<evidence type="ECO:0000313" key="2">
    <source>
        <dbReference type="EMBL" id="SHG48567.1"/>
    </source>
</evidence>
<sequence>MAADRLLRRHGIPVRADRTPHERTDGDDGTPGRAGVAPPHRLPPVRLSMRVRPPIPPDQGKPGKPAGIIPRSERYHRSAKINYSE</sequence>
<dbReference type="Proteomes" id="UP000184501">
    <property type="component" value="Unassembled WGS sequence"/>
</dbReference>
<dbReference type="STRING" id="2017.SAMN05444320_109165"/>
<gene>
    <name evidence="2" type="ORF">SAMN05444320_109165</name>
</gene>
<protein>
    <submittedName>
        <fullName evidence="2">Uncharacterized protein</fullName>
    </submittedName>
</protein>
<organism evidence="2 3">
    <name type="scientific">Streptoalloteichus hindustanus</name>
    <dbReference type="NCBI Taxonomy" id="2017"/>
    <lineage>
        <taxon>Bacteria</taxon>
        <taxon>Bacillati</taxon>
        <taxon>Actinomycetota</taxon>
        <taxon>Actinomycetes</taxon>
        <taxon>Pseudonocardiales</taxon>
        <taxon>Pseudonocardiaceae</taxon>
        <taxon>Streptoalloteichus</taxon>
    </lineage>
</organism>
<feature type="compositionally biased region" description="Basic and acidic residues" evidence="1">
    <location>
        <begin position="15"/>
        <end position="26"/>
    </location>
</feature>
<dbReference type="AlphaFoldDB" id="A0A1M5K6W8"/>
<dbReference type="EMBL" id="FQVN01000009">
    <property type="protein sequence ID" value="SHG48567.1"/>
    <property type="molecule type" value="Genomic_DNA"/>
</dbReference>
<proteinExistence type="predicted"/>
<keyword evidence="3" id="KW-1185">Reference proteome</keyword>
<accession>A0A1M5K6W8</accession>